<name>A0ABW3F888_9PROT</name>
<gene>
    <name evidence="2" type="ORF">ACFQ1Z_14015</name>
</gene>
<evidence type="ECO:0000256" key="1">
    <source>
        <dbReference type="SAM" id="MobiDB-lite"/>
    </source>
</evidence>
<dbReference type="EMBL" id="JBHTKB010000003">
    <property type="protein sequence ID" value="MFD0914672.1"/>
    <property type="molecule type" value="Genomic_DNA"/>
</dbReference>
<reference evidence="3" key="1">
    <citation type="journal article" date="2019" name="Int. J. Syst. Evol. Microbiol.">
        <title>The Global Catalogue of Microorganisms (GCM) 10K type strain sequencing project: providing services to taxonomists for standard genome sequencing and annotation.</title>
        <authorList>
            <consortium name="The Broad Institute Genomics Platform"/>
            <consortium name="The Broad Institute Genome Sequencing Center for Infectious Disease"/>
            <person name="Wu L."/>
            <person name="Ma J."/>
        </authorList>
    </citation>
    <scope>NUCLEOTIDE SEQUENCE [LARGE SCALE GENOMIC DNA]</scope>
    <source>
        <strain evidence="3">CCUG 58412</strain>
    </source>
</reference>
<feature type="region of interest" description="Disordered" evidence="1">
    <location>
        <begin position="1"/>
        <end position="42"/>
    </location>
</feature>
<proteinExistence type="predicted"/>
<dbReference type="RefSeq" id="WP_379058803.1">
    <property type="nucleotide sequence ID" value="NZ_JBHTKB010000003.1"/>
</dbReference>
<protein>
    <submittedName>
        <fullName evidence="2">Uncharacterized protein</fullName>
    </submittedName>
</protein>
<comment type="caution">
    <text evidence="2">The sequence shown here is derived from an EMBL/GenBank/DDBJ whole genome shotgun (WGS) entry which is preliminary data.</text>
</comment>
<sequence length="42" mass="4468">MALFSHTKGAATDTRSTQMGTGGTAKQRQKQVSDDSPMPETL</sequence>
<accession>A0ABW3F888</accession>
<evidence type="ECO:0000313" key="3">
    <source>
        <dbReference type="Proteomes" id="UP001597128"/>
    </source>
</evidence>
<evidence type="ECO:0000313" key="2">
    <source>
        <dbReference type="EMBL" id="MFD0914672.1"/>
    </source>
</evidence>
<dbReference type="Proteomes" id="UP001597128">
    <property type="component" value="Unassembled WGS sequence"/>
</dbReference>
<organism evidence="2 3">
    <name type="scientific">Methylophilus luteus</name>
    <dbReference type="NCBI Taxonomy" id="640108"/>
    <lineage>
        <taxon>Bacteria</taxon>
        <taxon>Pseudomonadati</taxon>
        <taxon>Pseudomonadota</taxon>
        <taxon>Betaproteobacteria</taxon>
        <taxon>Nitrosomonadales</taxon>
        <taxon>Methylophilaceae</taxon>
        <taxon>Methylophilus</taxon>
    </lineage>
</organism>
<keyword evidence="3" id="KW-1185">Reference proteome</keyword>